<evidence type="ECO:0000313" key="3">
    <source>
        <dbReference type="Proteomes" id="UP001220530"/>
    </source>
</evidence>
<proteinExistence type="predicted"/>
<feature type="signal peptide" evidence="1">
    <location>
        <begin position="1"/>
        <end position="45"/>
    </location>
</feature>
<sequence length="83" mass="8897">MTESDDPVSQNQSNMIGRMMNIPKFTKCLATGAVFALALTSVSQAQVGTVSWLKNGEALNASLHGLGSDQLDRFLAWCQPEPA</sequence>
<gene>
    <name evidence="2" type="ORF">PSQ19_10550</name>
</gene>
<keyword evidence="1" id="KW-0732">Signal</keyword>
<organism evidence="2 3">
    <name type="scientific">Devosia algicola</name>
    <dbReference type="NCBI Taxonomy" id="3026418"/>
    <lineage>
        <taxon>Bacteria</taxon>
        <taxon>Pseudomonadati</taxon>
        <taxon>Pseudomonadota</taxon>
        <taxon>Alphaproteobacteria</taxon>
        <taxon>Hyphomicrobiales</taxon>
        <taxon>Devosiaceae</taxon>
        <taxon>Devosia</taxon>
    </lineage>
</organism>
<feature type="chain" id="PRO_5047470295" evidence="1">
    <location>
        <begin position="46"/>
        <end position="83"/>
    </location>
</feature>
<keyword evidence="3" id="KW-1185">Reference proteome</keyword>
<accession>A0ABY7YJ43</accession>
<dbReference type="EMBL" id="CP118246">
    <property type="protein sequence ID" value="WDR01286.1"/>
    <property type="molecule type" value="Genomic_DNA"/>
</dbReference>
<dbReference type="RefSeq" id="WP_282217697.1">
    <property type="nucleotide sequence ID" value="NZ_CP118246.1"/>
</dbReference>
<dbReference type="Proteomes" id="UP001220530">
    <property type="component" value="Chromosome"/>
</dbReference>
<protein>
    <submittedName>
        <fullName evidence="2">Uncharacterized protein</fullName>
    </submittedName>
</protein>
<name>A0ABY7YJ43_9HYPH</name>
<evidence type="ECO:0000256" key="1">
    <source>
        <dbReference type="SAM" id="SignalP"/>
    </source>
</evidence>
<evidence type="ECO:0000313" key="2">
    <source>
        <dbReference type="EMBL" id="WDR01286.1"/>
    </source>
</evidence>
<reference evidence="2 3" key="1">
    <citation type="submission" date="2023-02" db="EMBL/GenBank/DDBJ databases">
        <title>Devosia algicola sp. nov., isolated from the phycosphere of marine algae.</title>
        <authorList>
            <person name="Kim J.M."/>
            <person name="Lee J.K."/>
            <person name="Choi B.J."/>
            <person name="Bayburt H."/>
            <person name="Jeon C.O."/>
        </authorList>
    </citation>
    <scope>NUCLEOTIDE SEQUENCE [LARGE SCALE GENOMIC DNA]</scope>
    <source>
        <strain evidence="2 3">G20-9</strain>
    </source>
</reference>